<evidence type="ECO:0000313" key="2">
    <source>
        <dbReference type="EMBL" id="TGL63263.1"/>
    </source>
</evidence>
<dbReference type="EMBL" id="RQGF01000012">
    <property type="protein sequence ID" value="TGL63263.1"/>
    <property type="molecule type" value="Genomic_DNA"/>
</dbReference>
<proteinExistence type="predicted"/>
<accession>A0A4R9KDL5</accession>
<dbReference type="OrthoDB" id="337539at2"/>
<gene>
    <name evidence="2" type="ORF">EHQ64_04685</name>
</gene>
<reference evidence="2" key="1">
    <citation type="journal article" date="2019" name="PLoS Negl. Trop. Dis.">
        <title>Revisiting the worldwide diversity of Leptospira species in the environment.</title>
        <authorList>
            <person name="Vincent A.T."/>
            <person name="Schiettekatte O."/>
            <person name="Bourhy P."/>
            <person name="Veyrier F.J."/>
            <person name="Picardeau M."/>
        </authorList>
    </citation>
    <scope>NUCLEOTIDE SEQUENCE [LARGE SCALE GENOMIC DNA]</scope>
    <source>
        <strain evidence="2">201702455</strain>
    </source>
</reference>
<name>A0A4R9KDL5_9LEPT</name>
<evidence type="ECO:0008006" key="4">
    <source>
        <dbReference type="Google" id="ProtNLM"/>
    </source>
</evidence>
<keyword evidence="3" id="KW-1185">Reference proteome</keyword>
<dbReference type="AlphaFoldDB" id="A0A4R9KDL5"/>
<comment type="caution">
    <text evidence="2">The sequence shown here is derived from an EMBL/GenBank/DDBJ whole genome shotgun (WGS) entry which is preliminary data.</text>
</comment>
<evidence type="ECO:0000256" key="1">
    <source>
        <dbReference type="SAM" id="SignalP"/>
    </source>
</evidence>
<protein>
    <recommendedName>
        <fullName evidence="4">DUF4142 domain-containing protein</fullName>
    </recommendedName>
</protein>
<feature type="chain" id="PRO_5020854838" description="DUF4142 domain-containing protein" evidence="1">
    <location>
        <begin position="21"/>
        <end position="191"/>
    </location>
</feature>
<organism evidence="2 3">
    <name type="scientific">Leptospira sarikeiensis</name>
    <dbReference type="NCBI Taxonomy" id="2484943"/>
    <lineage>
        <taxon>Bacteria</taxon>
        <taxon>Pseudomonadati</taxon>
        <taxon>Spirochaetota</taxon>
        <taxon>Spirochaetia</taxon>
        <taxon>Leptospirales</taxon>
        <taxon>Leptospiraceae</taxon>
        <taxon>Leptospira</taxon>
    </lineage>
</organism>
<dbReference type="RefSeq" id="WP_135648353.1">
    <property type="nucleotide sequence ID" value="NZ_RQGF01000012.1"/>
</dbReference>
<feature type="signal peptide" evidence="1">
    <location>
        <begin position="1"/>
        <end position="20"/>
    </location>
</feature>
<keyword evidence="1" id="KW-0732">Signal</keyword>
<evidence type="ECO:0000313" key="3">
    <source>
        <dbReference type="Proteomes" id="UP000297762"/>
    </source>
</evidence>
<dbReference type="Proteomes" id="UP000297762">
    <property type="component" value="Unassembled WGS sequence"/>
</dbReference>
<sequence length="191" mass="22413">MRSNFLILLFLLFAFSSGFASPLFFPTKVKISKCLSQGSGQKELKDFYTSKYSPEERTKVAEDLALLEAKSMHQSLECIRMSGLTKEETENLLQDHSHFKEIEDLLFSYYENFLLSDEKTIRLSAYEEKNLKTFIDAKRELMERLHQAEQQSISEKLLPISTFQNIYMALFLQHWEFYQTAPDFLKEGLFD</sequence>